<dbReference type="FunFam" id="2.30.18.10:FF:000002">
    <property type="entry name" value="Transcription initiation factor IIA subunit 1"/>
    <property type="match status" value="1"/>
</dbReference>
<protein>
    <submittedName>
        <fullName evidence="5">Transcription initiation factor iia subunit 1</fullName>
    </submittedName>
</protein>
<comment type="subcellular location">
    <subcellularLocation>
        <location evidence="1">Nucleus</location>
    </subcellularLocation>
</comment>
<dbReference type="InterPro" id="IPR009088">
    <property type="entry name" value="TFIIA_b-brl"/>
</dbReference>
<dbReference type="Gene3D" id="2.30.18.10">
    <property type="entry name" value="Transcription factor IIA (TFIIA), beta-barrel domain"/>
    <property type="match status" value="1"/>
</dbReference>
<dbReference type="CDD" id="cd07976">
    <property type="entry name" value="TFIIA_alpha_beta_like"/>
    <property type="match status" value="1"/>
</dbReference>
<organism evidence="5 6">
    <name type="scientific">Lynx pardinus</name>
    <name type="common">Iberian lynx</name>
    <name type="synonym">Felis pardina</name>
    <dbReference type="NCBI Taxonomy" id="191816"/>
    <lineage>
        <taxon>Eukaryota</taxon>
        <taxon>Metazoa</taxon>
        <taxon>Chordata</taxon>
        <taxon>Craniata</taxon>
        <taxon>Vertebrata</taxon>
        <taxon>Euteleostomi</taxon>
        <taxon>Mammalia</taxon>
        <taxon>Eutheria</taxon>
        <taxon>Laurasiatheria</taxon>
        <taxon>Carnivora</taxon>
        <taxon>Feliformia</taxon>
        <taxon>Felidae</taxon>
        <taxon>Felinae</taxon>
        <taxon>Lynx</taxon>
    </lineage>
</organism>
<dbReference type="PANTHER" id="PTHR12694:SF7">
    <property type="entry name" value="TRANSCRIPTION INITIATION FACTOR IIA SUBUNIT 1"/>
    <property type="match status" value="1"/>
</dbReference>
<keyword evidence="6" id="KW-1185">Reference proteome</keyword>
<dbReference type="AlphaFoldDB" id="A0A485PSY3"/>
<keyword evidence="3" id="KW-0804">Transcription</keyword>
<dbReference type="GO" id="GO:0005672">
    <property type="term" value="C:transcription factor TFIIA complex"/>
    <property type="evidence" value="ECO:0007669"/>
    <property type="project" value="InterPro"/>
</dbReference>
<dbReference type="SMART" id="SM01371">
    <property type="entry name" value="TFIIA"/>
    <property type="match status" value="1"/>
</dbReference>
<dbReference type="GO" id="GO:0003743">
    <property type="term" value="F:translation initiation factor activity"/>
    <property type="evidence" value="ECO:0007669"/>
    <property type="project" value="UniProtKB-KW"/>
</dbReference>
<sequence length="65" mass="7618">EPLNSEDDVSDEEGQELFDTENVVVCQYDKIHRSKNKWKFHLKDGIMNLNGRDYIFSKAIGDAEW</sequence>
<dbReference type="Pfam" id="PF03153">
    <property type="entry name" value="TFIIA"/>
    <property type="match status" value="1"/>
</dbReference>
<keyword evidence="4" id="KW-0539">Nucleus</keyword>
<name>A0A485PSY3_LYNPA</name>
<gene>
    <name evidence="5" type="ORF">LYPA_23C017941</name>
</gene>
<evidence type="ECO:0000256" key="2">
    <source>
        <dbReference type="ARBA" id="ARBA00010059"/>
    </source>
</evidence>
<dbReference type="Proteomes" id="UP000386466">
    <property type="component" value="Unassembled WGS sequence"/>
</dbReference>
<keyword evidence="5" id="KW-0648">Protein biosynthesis</keyword>
<evidence type="ECO:0000313" key="6">
    <source>
        <dbReference type="Proteomes" id="UP000386466"/>
    </source>
</evidence>
<proteinExistence type="inferred from homology"/>
<keyword evidence="5" id="KW-0396">Initiation factor</keyword>
<dbReference type="PANTHER" id="PTHR12694">
    <property type="entry name" value="TRANSCRIPTION INITIATION FACTOR IIA SUBUNIT 1"/>
    <property type="match status" value="1"/>
</dbReference>
<dbReference type="SUPFAM" id="SSF50784">
    <property type="entry name" value="Transcription factor IIA (TFIIA), beta-barrel domain"/>
    <property type="match status" value="1"/>
</dbReference>
<evidence type="ECO:0000256" key="1">
    <source>
        <dbReference type="ARBA" id="ARBA00004123"/>
    </source>
</evidence>
<dbReference type="InterPro" id="IPR004855">
    <property type="entry name" value="TFIIA_asu/bsu"/>
</dbReference>
<comment type="similarity">
    <text evidence="2">Belongs to the TFIIA subunit 1 family.</text>
</comment>
<dbReference type="GO" id="GO:0006367">
    <property type="term" value="P:transcription initiation at RNA polymerase II promoter"/>
    <property type="evidence" value="ECO:0007669"/>
    <property type="project" value="InterPro"/>
</dbReference>
<dbReference type="EMBL" id="CAAGRJ010040708">
    <property type="protein sequence ID" value="VFV47493.1"/>
    <property type="molecule type" value="Genomic_DNA"/>
</dbReference>
<feature type="non-terminal residue" evidence="5">
    <location>
        <position position="1"/>
    </location>
</feature>
<evidence type="ECO:0000256" key="4">
    <source>
        <dbReference type="ARBA" id="ARBA00023242"/>
    </source>
</evidence>
<evidence type="ECO:0000256" key="3">
    <source>
        <dbReference type="ARBA" id="ARBA00023163"/>
    </source>
</evidence>
<evidence type="ECO:0000313" key="5">
    <source>
        <dbReference type="EMBL" id="VFV47493.1"/>
    </source>
</evidence>
<accession>A0A485PSY3</accession>
<reference evidence="5 6" key="1">
    <citation type="submission" date="2019-01" db="EMBL/GenBank/DDBJ databases">
        <authorList>
            <person name="Alioto T."/>
            <person name="Alioto T."/>
        </authorList>
    </citation>
    <scope>NUCLEOTIDE SEQUENCE [LARGE SCALE GENOMIC DNA]</scope>
</reference>